<dbReference type="NCBIfam" id="TIGR00573">
    <property type="entry name" value="dnaq"/>
    <property type="match status" value="1"/>
</dbReference>
<dbReference type="InterPro" id="IPR047296">
    <property type="entry name" value="GIY-YIG_UvrC_Cho"/>
</dbReference>
<dbReference type="GO" id="GO:0003887">
    <property type="term" value="F:DNA-directed DNA polymerase activity"/>
    <property type="evidence" value="ECO:0007669"/>
    <property type="project" value="UniProtKB-EC"/>
</dbReference>
<dbReference type="OrthoDB" id="9803913at2"/>
<dbReference type="PANTHER" id="PTHR30562:SF1">
    <property type="entry name" value="UVRABC SYSTEM PROTEIN C"/>
    <property type="match status" value="1"/>
</dbReference>
<dbReference type="GO" id="GO:0003677">
    <property type="term" value="F:DNA binding"/>
    <property type="evidence" value="ECO:0007669"/>
    <property type="project" value="InterPro"/>
</dbReference>
<dbReference type="GO" id="GO:0006260">
    <property type="term" value="P:DNA replication"/>
    <property type="evidence" value="ECO:0007669"/>
    <property type="project" value="InterPro"/>
</dbReference>
<dbReference type="PANTHER" id="PTHR30562">
    <property type="entry name" value="UVRC/OXIDOREDUCTASE"/>
    <property type="match status" value="1"/>
</dbReference>
<dbReference type="Pfam" id="PF01541">
    <property type="entry name" value="GIY-YIG"/>
    <property type="match status" value="1"/>
</dbReference>
<dbReference type="InterPro" id="IPR012337">
    <property type="entry name" value="RNaseH-like_sf"/>
</dbReference>
<dbReference type="Gene3D" id="3.40.1440.10">
    <property type="entry name" value="GIY-YIG endonuclease"/>
    <property type="match status" value="1"/>
</dbReference>
<dbReference type="InterPro" id="IPR050066">
    <property type="entry name" value="UvrABC_protein_C"/>
</dbReference>
<dbReference type="FunFam" id="3.30.420.10:FF:000045">
    <property type="entry name" value="3'-5' exonuclease DinG"/>
    <property type="match status" value="1"/>
</dbReference>
<dbReference type="KEGG" id="aym:YM304_19090"/>
<dbReference type="InterPro" id="IPR013520">
    <property type="entry name" value="Ribonucl_H"/>
</dbReference>
<name>A0A6C7E761_ILUCY</name>
<keyword evidence="1" id="KW-0378">Hydrolase</keyword>
<dbReference type="CDD" id="cd10434">
    <property type="entry name" value="GIY-YIG_UvrC_Cho"/>
    <property type="match status" value="1"/>
</dbReference>
<protein>
    <submittedName>
        <fullName evidence="3">Putative DNA polymerase III epsilon subunit</fullName>
        <ecNumber evidence="3">2.7.7.7</ecNumber>
    </submittedName>
</protein>
<dbReference type="SUPFAM" id="SSF82771">
    <property type="entry name" value="GIY-YIG endonuclease"/>
    <property type="match status" value="1"/>
</dbReference>
<accession>A0A6C7E761</accession>
<gene>
    <name evidence="3" type="primary">dnaQ</name>
    <name evidence="3" type="ORF">YM304_19090</name>
</gene>
<dbReference type="Proteomes" id="UP000011863">
    <property type="component" value="Chromosome"/>
</dbReference>
<keyword evidence="1" id="KW-0540">Nuclease</keyword>
<dbReference type="EC" id="2.7.7.7" evidence="3"/>
<keyword evidence="4" id="KW-1185">Reference proteome</keyword>
<dbReference type="InterPro" id="IPR006054">
    <property type="entry name" value="DnaQ"/>
</dbReference>
<evidence type="ECO:0000313" key="4">
    <source>
        <dbReference type="Proteomes" id="UP000011863"/>
    </source>
</evidence>
<dbReference type="NCBIfam" id="NF005907">
    <property type="entry name" value="PRK07883.1-5"/>
    <property type="match status" value="1"/>
</dbReference>
<dbReference type="SUPFAM" id="SSF46600">
    <property type="entry name" value="C-terminal UvrC-binding domain of UvrB"/>
    <property type="match status" value="1"/>
</dbReference>
<keyword evidence="1" id="KW-0269">Exonuclease</keyword>
<dbReference type="Gene3D" id="3.30.420.10">
    <property type="entry name" value="Ribonuclease H-like superfamily/Ribonuclease H"/>
    <property type="match status" value="1"/>
</dbReference>
<dbReference type="GO" id="GO:0004527">
    <property type="term" value="F:exonuclease activity"/>
    <property type="evidence" value="ECO:0007669"/>
    <property type="project" value="UniProtKB-KW"/>
</dbReference>
<dbReference type="RefSeq" id="WP_015441470.1">
    <property type="nucleotide sequence ID" value="NC_020520.1"/>
</dbReference>
<reference evidence="3 4" key="1">
    <citation type="journal article" date="2013" name="Int. J. Syst. Evol. Microbiol.">
        <title>Ilumatobacter nonamiense sp. nov. and Ilumatobacter coccineum sp. nov., isolated from seashore sand.</title>
        <authorList>
            <person name="Matsumoto A."/>
            <person name="Kasai H."/>
            <person name="Matsuo Y."/>
            <person name="Shizuri Y."/>
            <person name="Ichikawa N."/>
            <person name="Fujita N."/>
            <person name="Omura S."/>
            <person name="Takahashi Y."/>
        </authorList>
    </citation>
    <scope>NUCLEOTIDE SEQUENCE [LARGE SCALE GENOMIC DNA]</scope>
    <source>
        <strain evidence="4">NBRC 103263 / KCTC 29153 / YM16-304</strain>
    </source>
</reference>
<organism evidence="3 4">
    <name type="scientific">Ilumatobacter coccineus (strain NBRC 103263 / KCTC 29153 / YM16-304)</name>
    <dbReference type="NCBI Taxonomy" id="1313172"/>
    <lineage>
        <taxon>Bacteria</taxon>
        <taxon>Bacillati</taxon>
        <taxon>Actinomycetota</taxon>
        <taxon>Acidimicrobiia</taxon>
        <taxon>Acidimicrobiales</taxon>
        <taxon>Ilumatobacteraceae</taxon>
        <taxon>Ilumatobacter</taxon>
    </lineage>
</organism>
<evidence type="ECO:0000313" key="3">
    <source>
        <dbReference type="EMBL" id="BAN02223.1"/>
    </source>
</evidence>
<dbReference type="GO" id="GO:0006289">
    <property type="term" value="P:nucleotide-excision repair"/>
    <property type="evidence" value="ECO:0007669"/>
    <property type="project" value="InterPro"/>
</dbReference>
<proteinExistence type="predicted"/>
<dbReference type="CDD" id="cd06127">
    <property type="entry name" value="DEDDh"/>
    <property type="match status" value="1"/>
</dbReference>
<dbReference type="InterPro" id="IPR035901">
    <property type="entry name" value="GIY-YIG_endonuc_sf"/>
</dbReference>
<dbReference type="InterPro" id="IPR036876">
    <property type="entry name" value="UVR_dom_sf"/>
</dbReference>
<dbReference type="InterPro" id="IPR036397">
    <property type="entry name" value="RNaseH_sf"/>
</dbReference>
<evidence type="ECO:0000259" key="2">
    <source>
        <dbReference type="PROSITE" id="PS50164"/>
    </source>
</evidence>
<dbReference type="SMART" id="SM00465">
    <property type="entry name" value="GIYc"/>
    <property type="match status" value="1"/>
</dbReference>
<evidence type="ECO:0000256" key="1">
    <source>
        <dbReference type="ARBA" id="ARBA00022839"/>
    </source>
</evidence>
<dbReference type="SMART" id="SM00479">
    <property type="entry name" value="EXOIII"/>
    <property type="match status" value="1"/>
</dbReference>
<keyword evidence="3" id="KW-0808">Transferase</keyword>
<dbReference type="SUPFAM" id="SSF53098">
    <property type="entry name" value="Ribonuclease H-like"/>
    <property type="match status" value="1"/>
</dbReference>
<keyword evidence="3" id="KW-0548">Nucleotidyltransferase</keyword>
<dbReference type="GO" id="GO:0009380">
    <property type="term" value="C:excinuclease repair complex"/>
    <property type="evidence" value="ECO:0007669"/>
    <property type="project" value="TreeGrafter"/>
</dbReference>
<dbReference type="EMBL" id="AP012057">
    <property type="protein sequence ID" value="BAN02223.1"/>
    <property type="molecule type" value="Genomic_DNA"/>
</dbReference>
<sequence>MPVGAGSHQNLQRSFDELGVPLCEVTFCVLDLETTGGNRNDDMITEIGAVKVRGGERLGTFQTLVNPGKAIPPQITVLTGLTNSLVAPAPRIESVLPSLLSFIGDSVIVAHNSAFDMGFIRAALRRADRPAWSGTVIDTVPLARRLVRDEVPNCKLGTLASRYRFEHQPSHRALDDALATVDLLHLLIERAAGLGVLGLDDLVALGKIGGHPNAAKLKQTAALPRTPGVYMFRDPADRVLYVGKATNLRQRVRSYFGSDDRRKIGPMLREMKTVTHIELPDPLTAEIVETRIIGTSMPRYNRRGTTAAKYCYVKLDTESPWPRLSVVKNPAKTGVHLGPLPSRKMAALVVDGLHTALPLRRCTQRLARDHRPDPSAPVCSAAQLGVAHCPCSGTADAREYAACVEQAKRAMFGDPAYVVDALRSRMTDLAGQQRFEEAAMTRDRLSAVLGAIRRTSLLRALGEIGDAEVTLGDTTWVVSAGRLVDVRAAGRLTAALPIEALDVIESGRPTPRVHADEALCLAKFFDKRAEQLHVSCSGAWSFPVHATTEIPPIPRAA</sequence>
<dbReference type="PROSITE" id="PS50164">
    <property type="entry name" value="GIY_YIG"/>
    <property type="match status" value="1"/>
</dbReference>
<feature type="domain" description="GIY-YIG" evidence="2">
    <location>
        <begin position="225"/>
        <end position="302"/>
    </location>
</feature>
<dbReference type="Pfam" id="PF00929">
    <property type="entry name" value="RNase_T"/>
    <property type="match status" value="1"/>
</dbReference>
<dbReference type="InterPro" id="IPR000305">
    <property type="entry name" value="GIY-YIG_endonuc"/>
</dbReference>
<dbReference type="AlphaFoldDB" id="A0A6C7E761"/>